<evidence type="ECO:0000259" key="1">
    <source>
        <dbReference type="SMART" id="SM00507"/>
    </source>
</evidence>
<proteinExistence type="predicted"/>
<protein>
    <recommendedName>
        <fullName evidence="1">HNH nuclease domain-containing protein</fullName>
    </recommendedName>
</protein>
<sequence length="445" mass="47103">MAAQLTAEEVRSFVDRITAGVCPDDPAAQIDVIAALETLKSAAAAVQAELSVVYDARRRADEAAAGVQAARQGRGVASEIALARRESPHRGQVLLGLAKVLHAEMPHTLARLRDGSLSEYRATLLARETACLPVELRMFADEETCADPSALDGVGTRELVGRIRRLVAEVDPAAVAARARKAQGDRNVTVRPAPDTMTYLTALVPVAQGVAAYAALRKAAEAARAAGDPRSLGQLMADLLVARVTGVAESGTPEAAPAVPVTVDVVISDESLAGGHAPAEVSADGVPAEVVPAEVARNLLATALDSDVTAWFRCLYRNRLGRLVSMTTRNRFHTKAMGEFLALRGAGICATPFCDAPIRHNDHITPVADGGNTTVDDGQGLCQTCNHAKQAPGWRQHQVGHPVDRHQVETITPTGHRYTATAPAPPGWREPRYVQTGPGRYQLIA</sequence>
<dbReference type="InterPro" id="IPR003615">
    <property type="entry name" value="HNH_nuc"/>
</dbReference>
<dbReference type="GO" id="GO:0008270">
    <property type="term" value="F:zinc ion binding"/>
    <property type="evidence" value="ECO:0007669"/>
    <property type="project" value="InterPro"/>
</dbReference>
<dbReference type="Proteomes" id="UP000562045">
    <property type="component" value="Unassembled WGS sequence"/>
</dbReference>
<dbReference type="EMBL" id="JACBZM010000001">
    <property type="protein sequence ID" value="NYI46236.1"/>
    <property type="molecule type" value="Genomic_DNA"/>
</dbReference>
<dbReference type="SMART" id="SM00507">
    <property type="entry name" value="HNHc"/>
    <property type="match status" value="1"/>
</dbReference>
<dbReference type="CDD" id="cd00085">
    <property type="entry name" value="HNHc"/>
    <property type="match status" value="1"/>
</dbReference>
<accession>A0A7Y9ZJZ9</accession>
<evidence type="ECO:0000313" key="3">
    <source>
        <dbReference type="Proteomes" id="UP000562045"/>
    </source>
</evidence>
<organism evidence="2 3">
    <name type="scientific">Nocardioides aromaticivorans</name>
    <dbReference type="NCBI Taxonomy" id="200618"/>
    <lineage>
        <taxon>Bacteria</taxon>
        <taxon>Bacillati</taxon>
        <taxon>Actinomycetota</taxon>
        <taxon>Actinomycetes</taxon>
        <taxon>Propionibacteriales</taxon>
        <taxon>Nocardioidaceae</taxon>
        <taxon>Nocardioides</taxon>
    </lineage>
</organism>
<dbReference type="AlphaFoldDB" id="A0A7Y9ZJZ9"/>
<dbReference type="Gene3D" id="1.10.30.50">
    <property type="match status" value="1"/>
</dbReference>
<dbReference type="RefSeq" id="WP_179650054.1">
    <property type="nucleotide sequence ID" value="NZ_JACBZM010000001.1"/>
</dbReference>
<feature type="domain" description="HNH nuclease" evidence="1">
    <location>
        <begin position="336"/>
        <end position="387"/>
    </location>
</feature>
<name>A0A7Y9ZJZ9_9ACTN</name>
<dbReference type="GO" id="GO:0003676">
    <property type="term" value="F:nucleic acid binding"/>
    <property type="evidence" value="ECO:0007669"/>
    <property type="project" value="InterPro"/>
</dbReference>
<gene>
    <name evidence="2" type="ORF">BJ993_003316</name>
</gene>
<dbReference type="GO" id="GO:0004519">
    <property type="term" value="F:endonuclease activity"/>
    <property type="evidence" value="ECO:0007669"/>
    <property type="project" value="InterPro"/>
</dbReference>
<evidence type="ECO:0000313" key="2">
    <source>
        <dbReference type="EMBL" id="NYI46236.1"/>
    </source>
</evidence>
<reference evidence="2 3" key="1">
    <citation type="submission" date="2020-07" db="EMBL/GenBank/DDBJ databases">
        <title>Sequencing the genomes of 1000 actinobacteria strains.</title>
        <authorList>
            <person name="Klenk H.-P."/>
        </authorList>
    </citation>
    <scope>NUCLEOTIDE SEQUENCE [LARGE SCALE GENOMIC DNA]</scope>
    <source>
        <strain evidence="2 3">DSM 15131</strain>
    </source>
</reference>
<dbReference type="Pfam" id="PF01844">
    <property type="entry name" value="HNH"/>
    <property type="match status" value="1"/>
</dbReference>
<dbReference type="InterPro" id="IPR002711">
    <property type="entry name" value="HNH"/>
</dbReference>
<comment type="caution">
    <text evidence="2">The sequence shown here is derived from an EMBL/GenBank/DDBJ whole genome shotgun (WGS) entry which is preliminary data.</text>
</comment>